<keyword evidence="10 17" id="KW-0560">Oxidoreductase</keyword>
<evidence type="ECO:0000256" key="10">
    <source>
        <dbReference type="ARBA" id="ARBA00023002"/>
    </source>
</evidence>
<comment type="pathway">
    <text evidence="2 17">tRNA modification; tRNA-queuosine biosynthesis.</text>
</comment>
<dbReference type="GO" id="GO:0046872">
    <property type="term" value="F:metal ion binding"/>
    <property type="evidence" value="ECO:0007669"/>
    <property type="project" value="UniProtKB-KW"/>
</dbReference>
<keyword evidence="7 17" id="KW-0819">tRNA processing</keyword>
<keyword evidence="9 17" id="KW-0671">Queuosine biosynthesis</keyword>
<evidence type="ECO:0000313" key="19">
    <source>
        <dbReference type="Proteomes" id="UP000824258"/>
    </source>
</evidence>
<evidence type="ECO:0000256" key="17">
    <source>
        <dbReference type="HAMAP-Rule" id="MF_02089"/>
    </source>
</evidence>
<feature type="binding site" evidence="17">
    <location>
        <position position="86"/>
    </location>
    <ligand>
        <name>[4Fe-4S] cluster</name>
        <dbReference type="ChEBI" id="CHEBI:49883"/>
    </ligand>
</feature>
<reference evidence="18" key="1">
    <citation type="submission" date="2020-10" db="EMBL/GenBank/DDBJ databases">
        <authorList>
            <person name="Gilroy R."/>
        </authorList>
    </citation>
    <scope>NUCLEOTIDE SEQUENCE</scope>
    <source>
        <strain evidence="18">ChiHjej9B8-7071</strain>
    </source>
</reference>
<proteinExistence type="inferred from homology"/>
<dbReference type="InterPro" id="IPR003828">
    <property type="entry name" value="QueH"/>
</dbReference>
<dbReference type="AlphaFoldDB" id="A0A9D1A7U3"/>
<dbReference type="PANTHER" id="PTHR36701">
    <property type="entry name" value="EPOXYQUEUOSINE REDUCTASE QUEH"/>
    <property type="match status" value="1"/>
</dbReference>
<keyword evidence="13 17" id="KW-1015">Disulfide bond</keyword>
<reference evidence="18" key="2">
    <citation type="journal article" date="2021" name="PeerJ">
        <title>Extensive microbial diversity within the chicken gut microbiome revealed by metagenomics and culture.</title>
        <authorList>
            <person name="Gilroy R."/>
            <person name="Ravi A."/>
            <person name="Getino M."/>
            <person name="Pursley I."/>
            <person name="Horton D.L."/>
            <person name="Alikhan N.F."/>
            <person name="Baker D."/>
            <person name="Gharbi K."/>
            <person name="Hall N."/>
            <person name="Watson M."/>
            <person name="Adriaenssens E.M."/>
            <person name="Foster-Nyarko E."/>
            <person name="Jarju S."/>
            <person name="Secka A."/>
            <person name="Antonio M."/>
            <person name="Oren A."/>
            <person name="Chaudhuri R.R."/>
            <person name="La Ragione R."/>
            <person name="Hildebrand F."/>
            <person name="Pallen M.J."/>
        </authorList>
    </citation>
    <scope>NUCLEOTIDE SEQUENCE</scope>
    <source>
        <strain evidence="18">ChiHjej9B8-7071</strain>
    </source>
</reference>
<keyword evidence="8 17" id="KW-0479">Metal-binding</keyword>
<evidence type="ECO:0000256" key="8">
    <source>
        <dbReference type="ARBA" id="ARBA00022723"/>
    </source>
</evidence>
<feature type="disulfide bond" description="Redox-active" evidence="17">
    <location>
        <begin position="163"/>
        <end position="165"/>
    </location>
</feature>
<keyword evidence="6 17" id="KW-0004">4Fe-4S</keyword>
<dbReference type="HAMAP" id="MF_02089">
    <property type="entry name" value="QueH"/>
    <property type="match status" value="1"/>
</dbReference>
<organism evidence="18 19">
    <name type="scientific">Candidatus Avoscillospira stercoripullorum</name>
    <dbReference type="NCBI Taxonomy" id="2840709"/>
    <lineage>
        <taxon>Bacteria</taxon>
        <taxon>Bacillati</taxon>
        <taxon>Bacillota</taxon>
        <taxon>Clostridia</taxon>
        <taxon>Eubacteriales</taxon>
        <taxon>Oscillospiraceae</taxon>
        <taxon>Oscillospiraceae incertae sedis</taxon>
        <taxon>Candidatus Avoscillospira</taxon>
    </lineage>
</organism>
<evidence type="ECO:0000256" key="14">
    <source>
        <dbReference type="ARBA" id="ARBA00023284"/>
    </source>
</evidence>
<evidence type="ECO:0000256" key="12">
    <source>
        <dbReference type="ARBA" id="ARBA00023014"/>
    </source>
</evidence>
<evidence type="ECO:0000256" key="4">
    <source>
        <dbReference type="ARBA" id="ARBA00012622"/>
    </source>
</evidence>
<evidence type="ECO:0000256" key="6">
    <source>
        <dbReference type="ARBA" id="ARBA00022485"/>
    </source>
</evidence>
<name>A0A9D1A7U3_9FIRM</name>
<dbReference type="Pfam" id="PF02677">
    <property type="entry name" value="QueH"/>
    <property type="match status" value="1"/>
</dbReference>
<feature type="binding site" evidence="17">
    <location>
        <position position="83"/>
    </location>
    <ligand>
        <name>[4Fe-4S] cluster</name>
        <dbReference type="ChEBI" id="CHEBI:49883"/>
    </ligand>
</feature>
<dbReference type="Proteomes" id="UP000824258">
    <property type="component" value="Unassembled WGS sequence"/>
</dbReference>
<evidence type="ECO:0000256" key="5">
    <source>
        <dbReference type="ARBA" id="ARBA00016895"/>
    </source>
</evidence>
<evidence type="ECO:0000256" key="13">
    <source>
        <dbReference type="ARBA" id="ARBA00023157"/>
    </source>
</evidence>
<evidence type="ECO:0000256" key="16">
    <source>
        <dbReference type="ARBA" id="ARBA00047415"/>
    </source>
</evidence>
<comment type="caution">
    <text evidence="18">The sequence shown here is derived from an EMBL/GenBank/DDBJ whole genome shotgun (WGS) entry which is preliminary data.</text>
</comment>
<protein>
    <recommendedName>
        <fullName evidence="5 17">Epoxyqueuosine reductase QueH</fullName>
        <ecNumber evidence="4 17">1.17.99.6</ecNumber>
    </recommendedName>
    <alternativeName>
        <fullName evidence="15 17">Queuosine biosynthesis protein QueH</fullName>
    </alternativeName>
</protein>
<dbReference type="GO" id="GO:0052693">
    <property type="term" value="F:epoxyqueuosine reductase activity"/>
    <property type="evidence" value="ECO:0007669"/>
    <property type="project" value="UniProtKB-UniRule"/>
</dbReference>
<feature type="binding site" evidence="17">
    <location>
        <position position="9"/>
    </location>
    <ligand>
        <name>[4Fe-4S] cluster</name>
        <dbReference type="ChEBI" id="CHEBI:49883"/>
    </ligand>
</feature>
<feature type="binding site" evidence="17">
    <location>
        <position position="8"/>
    </location>
    <ligand>
        <name>[4Fe-4S] cluster</name>
        <dbReference type="ChEBI" id="CHEBI:49883"/>
    </ligand>
</feature>
<dbReference type="GO" id="GO:0008616">
    <property type="term" value="P:tRNA queuosine(34) biosynthetic process"/>
    <property type="evidence" value="ECO:0007669"/>
    <property type="project" value="UniProtKB-UniRule"/>
</dbReference>
<evidence type="ECO:0000256" key="1">
    <source>
        <dbReference type="ARBA" id="ARBA00002268"/>
    </source>
</evidence>
<dbReference type="EC" id="1.17.99.6" evidence="4 17"/>
<comment type="function">
    <text evidence="1 17">Catalyzes the conversion of epoxyqueuosine (oQ) to queuosine (Q), which is a hypermodified base found in the wobble positions of tRNA(Asp), tRNA(Asn), tRNA(His) and tRNA(Tyr).</text>
</comment>
<evidence type="ECO:0000256" key="3">
    <source>
        <dbReference type="ARBA" id="ARBA00008207"/>
    </source>
</evidence>
<evidence type="ECO:0000313" key="18">
    <source>
        <dbReference type="EMBL" id="HIR09576.1"/>
    </source>
</evidence>
<evidence type="ECO:0000256" key="15">
    <source>
        <dbReference type="ARBA" id="ARBA00031446"/>
    </source>
</evidence>
<keyword evidence="12 17" id="KW-0411">Iron-sulfur</keyword>
<keyword evidence="14 17" id="KW-0676">Redox-active center</keyword>
<evidence type="ECO:0000256" key="2">
    <source>
        <dbReference type="ARBA" id="ARBA00004691"/>
    </source>
</evidence>
<dbReference type="EMBL" id="DVGD01000125">
    <property type="protein sequence ID" value="HIR09576.1"/>
    <property type="molecule type" value="Genomic_DNA"/>
</dbReference>
<keyword evidence="11 17" id="KW-0408">Iron</keyword>
<comment type="similarity">
    <text evidence="3 17">Belongs to the QueH family.</text>
</comment>
<evidence type="ECO:0000256" key="9">
    <source>
        <dbReference type="ARBA" id="ARBA00022785"/>
    </source>
</evidence>
<evidence type="ECO:0000256" key="11">
    <source>
        <dbReference type="ARBA" id="ARBA00023004"/>
    </source>
</evidence>
<gene>
    <name evidence="17" type="primary">queH</name>
    <name evidence="18" type="ORF">IAA70_04140</name>
</gene>
<evidence type="ECO:0000256" key="7">
    <source>
        <dbReference type="ARBA" id="ARBA00022694"/>
    </source>
</evidence>
<comment type="catalytic activity">
    <reaction evidence="16 17">
        <text>epoxyqueuosine(34) in tRNA + AH2 = queuosine(34) in tRNA + A + H2O</text>
        <dbReference type="Rhea" id="RHEA:32159"/>
        <dbReference type="Rhea" id="RHEA-COMP:18571"/>
        <dbReference type="Rhea" id="RHEA-COMP:18582"/>
        <dbReference type="ChEBI" id="CHEBI:13193"/>
        <dbReference type="ChEBI" id="CHEBI:15377"/>
        <dbReference type="ChEBI" id="CHEBI:17499"/>
        <dbReference type="ChEBI" id="CHEBI:194431"/>
        <dbReference type="ChEBI" id="CHEBI:194443"/>
        <dbReference type="EC" id="1.17.99.6"/>
    </reaction>
</comment>
<sequence>MKLLLHICCAPCANRPLADLQAQGHDVTGFWYNPNIHPFTEYRARRNTVRDYLQEIGVPLIEQNDYGLRPFVRAVAEDIPGRCVKCYGMRLFRAAEVAKAQGFDGFTSSLFISPYQKHDLMKEVAEKAAETFGVEFFYQDFRPLFRAGQDFAREHGFYMQKYCGCVFSEEERYLKANKIIP</sequence>
<dbReference type="GO" id="GO:0051539">
    <property type="term" value="F:4 iron, 4 sulfur cluster binding"/>
    <property type="evidence" value="ECO:0007669"/>
    <property type="project" value="UniProtKB-UniRule"/>
</dbReference>
<dbReference type="PANTHER" id="PTHR36701:SF1">
    <property type="entry name" value="EPOXYQUEUOSINE REDUCTASE QUEH"/>
    <property type="match status" value="1"/>
</dbReference>
<accession>A0A9D1A7U3</accession>